<dbReference type="Gene3D" id="1.10.10.60">
    <property type="entry name" value="Homeodomain-like"/>
    <property type="match status" value="1"/>
</dbReference>
<dbReference type="SMART" id="SM00342">
    <property type="entry name" value="HTH_ARAC"/>
    <property type="match status" value="1"/>
</dbReference>
<evidence type="ECO:0000313" key="5">
    <source>
        <dbReference type="EMBL" id="MEQ2544273.1"/>
    </source>
</evidence>
<evidence type="ECO:0000256" key="3">
    <source>
        <dbReference type="ARBA" id="ARBA00023163"/>
    </source>
</evidence>
<comment type="caution">
    <text evidence="5">The sequence shown here is derived from an EMBL/GenBank/DDBJ whole genome shotgun (WGS) entry which is preliminary data.</text>
</comment>
<keyword evidence="3" id="KW-0804">Transcription</keyword>
<evidence type="ECO:0000313" key="6">
    <source>
        <dbReference type="Proteomes" id="UP001460202"/>
    </source>
</evidence>
<protein>
    <submittedName>
        <fullName evidence="5">Helix-turn-helix transcriptional regulator</fullName>
    </submittedName>
</protein>
<keyword evidence="1" id="KW-0805">Transcription regulation</keyword>
<dbReference type="GeneID" id="78181073"/>
<evidence type="ECO:0000256" key="2">
    <source>
        <dbReference type="ARBA" id="ARBA00023125"/>
    </source>
</evidence>
<dbReference type="Pfam" id="PF12833">
    <property type="entry name" value="HTH_18"/>
    <property type="match status" value="1"/>
</dbReference>
<reference evidence="5 6" key="1">
    <citation type="submission" date="2024-03" db="EMBL/GenBank/DDBJ databases">
        <title>Human intestinal bacterial collection.</title>
        <authorList>
            <person name="Pauvert C."/>
            <person name="Hitch T.C.A."/>
            <person name="Clavel T."/>
        </authorList>
    </citation>
    <scope>NUCLEOTIDE SEQUENCE [LARGE SCALE GENOMIC DNA]</scope>
    <source>
        <strain evidence="5 6">CLA-KB-H122</strain>
    </source>
</reference>
<dbReference type="EMBL" id="JBBMFL010000004">
    <property type="protein sequence ID" value="MEQ2544273.1"/>
    <property type="molecule type" value="Genomic_DNA"/>
</dbReference>
<dbReference type="RefSeq" id="WP_129652089.1">
    <property type="nucleotide sequence ID" value="NZ_JBBMFL010000004.1"/>
</dbReference>
<dbReference type="PANTHER" id="PTHR43280:SF32">
    <property type="entry name" value="TRANSCRIPTIONAL REGULATORY PROTEIN"/>
    <property type="match status" value="1"/>
</dbReference>
<keyword evidence="6" id="KW-1185">Reference proteome</keyword>
<evidence type="ECO:0000259" key="4">
    <source>
        <dbReference type="PROSITE" id="PS01124"/>
    </source>
</evidence>
<evidence type="ECO:0000256" key="1">
    <source>
        <dbReference type="ARBA" id="ARBA00023015"/>
    </source>
</evidence>
<proteinExistence type="predicted"/>
<dbReference type="Proteomes" id="UP001460202">
    <property type="component" value="Unassembled WGS sequence"/>
</dbReference>
<keyword evidence="2" id="KW-0238">DNA-binding</keyword>
<dbReference type="InterPro" id="IPR018060">
    <property type="entry name" value="HTH_AraC"/>
</dbReference>
<dbReference type="InterPro" id="IPR009057">
    <property type="entry name" value="Homeodomain-like_sf"/>
</dbReference>
<dbReference type="SUPFAM" id="SSF46689">
    <property type="entry name" value="Homeodomain-like"/>
    <property type="match status" value="1"/>
</dbReference>
<gene>
    <name evidence="5" type="ORF">WMO46_04845</name>
</gene>
<dbReference type="PROSITE" id="PS01124">
    <property type="entry name" value="HTH_ARAC_FAMILY_2"/>
    <property type="match status" value="1"/>
</dbReference>
<accession>A0ABV1GV36</accession>
<dbReference type="PANTHER" id="PTHR43280">
    <property type="entry name" value="ARAC-FAMILY TRANSCRIPTIONAL REGULATOR"/>
    <property type="match status" value="1"/>
</dbReference>
<feature type="domain" description="HTH araC/xylS-type" evidence="4">
    <location>
        <begin position="181"/>
        <end position="279"/>
    </location>
</feature>
<name>A0ABV1GV36_9BACT</name>
<sequence length="282" mass="33193">MVNSISDTGNFSETCSLDISDMKAYCGKRFFIKGCAILFVKSGCAKCKINYQLYSMRKGYLGVMFYDDIVMFEQMSAQFECIVITLPYNLIEEPIYKVTTSRLWNFIYNSPVFPLNDRQLLQIRTWWQQITWVMNHVIESYKLEVLKNCVHNLLMVIDSELQIAGNDSFLKEDNRSRMLASNLLELVAKYHLDHRDVAFYADKLCISTSYLYKVTFKVLNESPKNLIDRQVLTAIKNYLSNTDWTDKNIATRLHFKDPSYMCRFFRRMEGISPQEFRNKMNQ</sequence>
<organism evidence="5 6">
    <name type="scientific">Alistipes intestinihominis</name>
    <dbReference type="NCBI Taxonomy" id="3133172"/>
    <lineage>
        <taxon>Bacteria</taxon>
        <taxon>Pseudomonadati</taxon>
        <taxon>Bacteroidota</taxon>
        <taxon>Bacteroidia</taxon>
        <taxon>Bacteroidales</taxon>
        <taxon>Rikenellaceae</taxon>
        <taxon>Alistipes</taxon>
    </lineage>
</organism>